<keyword evidence="1" id="KW-0732">Signal</keyword>
<keyword evidence="4" id="KW-1185">Reference proteome</keyword>
<reference evidence="3 4" key="1">
    <citation type="journal article" date="2011" name="J. Bacteriol.">
        <title>Genome sequence of the algicidal bacterium Kordia algicida OT-1.</title>
        <authorList>
            <person name="Lee H.S."/>
            <person name="Kang S.G."/>
            <person name="Kwon K.K."/>
            <person name="Lee J.H."/>
            <person name="Kim S.J."/>
        </authorList>
    </citation>
    <scope>NUCLEOTIDE SEQUENCE [LARGE SCALE GENOMIC DNA]</scope>
    <source>
        <strain evidence="3 4">OT-1</strain>
    </source>
</reference>
<protein>
    <submittedName>
        <fullName evidence="3">Putative cell wall-associated protein</fullName>
    </submittedName>
</protein>
<proteinExistence type="predicted"/>
<evidence type="ECO:0000259" key="2">
    <source>
        <dbReference type="Pfam" id="PF20041"/>
    </source>
</evidence>
<feature type="chain" id="PRO_5002734190" evidence="1">
    <location>
        <begin position="20"/>
        <end position="1840"/>
    </location>
</feature>
<dbReference type="Gene3D" id="2.180.10.10">
    <property type="entry name" value="RHS repeat-associated core"/>
    <property type="match status" value="1"/>
</dbReference>
<feature type="signal peptide" evidence="1">
    <location>
        <begin position="1"/>
        <end position="19"/>
    </location>
</feature>
<dbReference type="eggNOG" id="COG3209">
    <property type="taxonomic scope" value="Bacteria"/>
</dbReference>
<accession>A9DQB4</accession>
<name>A9DQB4_9FLAO</name>
<dbReference type="OrthoDB" id="2972467at2"/>
<dbReference type="Pfam" id="PF20041">
    <property type="entry name" value="DUF6443"/>
    <property type="match status" value="1"/>
</dbReference>
<comment type="caution">
    <text evidence="3">The sequence shown here is derived from an EMBL/GenBank/DDBJ whole genome shotgun (WGS) entry which is preliminary data.</text>
</comment>
<evidence type="ECO:0000256" key="1">
    <source>
        <dbReference type="SAM" id="SignalP"/>
    </source>
</evidence>
<dbReference type="HOGENOM" id="CLU_237149_0_0_10"/>
<gene>
    <name evidence="3" type="ORF">KAOT1_15683</name>
</gene>
<organism evidence="3 4">
    <name type="scientific">Kordia algicida OT-1</name>
    <dbReference type="NCBI Taxonomy" id="391587"/>
    <lineage>
        <taxon>Bacteria</taxon>
        <taxon>Pseudomonadati</taxon>
        <taxon>Bacteroidota</taxon>
        <taxon>Flavobacteriia</taxon>
        <taxon>Flavobacteriales</taxon>
        <taxon>Flavobacteriaceae</taxon>
        <taxon>Kordia</taxon>
    </lineage>
</organism>
<evidence type="ECO:0000313" key="3">
    <source>
        <dbReference type="EMBL" id="EDP96618.1"/>
    </source>
</evidence>
<dbReference type="InterPro" id="IPR045619">
    <property type="entry name" value="DUF6443"/>
</dbReference>
<dbReference type="STRING" id="391587.KAOT1_15683"/>
<dbReference type="InterPro" id="IPR022385">
    <property type="entry name" value="Rhs_assc_core"/>
</dbReference>
<dbReference type="NCBIfam" id="TIGR03696">
    <property type="entry name" value="Rhs_assc_core"/>
    <property type="match status" value="1"/>
</dbReference>
<dbReference type="EMBL" id="ABIB01000003">
    <property type="protein sequence ID" value="EDP96618.1"/>
    <property type="molecule type" value="Genomic_DNA"/>
</dbReference>
<sequence length="1840" mass="209751">MKKLFFLIVLLTFGGNVFAQFDNPYLLPIYHIQDQPNTGLESYFYMNTSQRKNFFDLVLQVNTMTADERAAWIASGDVSNPYDYLGWGDWGYRLSKRVYISTNTYTGYKYIEFEKYYKDADLDGYGNKNEYSYFFKVHAAGYSHGGYEPGISRTFDDLVLYDMYGNSFNETKIITSYTDVNNVKWVNNNFGFDCNDTNANLPTNVEIYYLDFDNDGYGGSAVSDKRIRLIGCPDTTEPYSATSPNNEDCNSYDVNVTTAPINWYYDGDNDGYGDVNIFINSCTQPSQYVINSDDCNDTNAMVNITPITWYADGDDDGFGDLNDTIQSCYKPEGYITNCYFDECPTETGTRNNGCTQITYDFDNDSQNYIYERVYKSEVQKDELENVIDNDLLEKITYFDGLNRSQQQNFIKSSPLGKDIITHQEYNGNGEVEKEYLPYVSTTGSGLFDVNSLANTNNYYDTAEYENTTNPYTQVIRDDSPLNLILEAGAPGDPWKVDTSSDNDHTNKRQYELNTSSTTDVTDNVKMYKVNHIGDNIENPQLIYNGLYPSSSLRKTITKDENWNPNLINIKDHTKEIFQDKQGRTVLERAYNGEDKHDTYYVYDDFGNLTYVLPPLVASNTSINTNDLNKLCYQYKYDYRNRVIERRIPAKGIEYIVYDRLDRPVLTQDANLRAENKWLFTKYDRYDRVVYTGIYINDDHISDVRLNAAAEENVFESKTTTVNTYNGTNIYYTANVYPQGDEIIDILTINYFDDYSWDSSGSLQENSDTTKVGITQNGNILEKTSSTSWTNAGLLTDATIEGDGYVEYTVTQADKRVMVGLSHIATASATNYSSIDYRIYTGYGGLNRVYVYNGSVIESFPATYFEIGDTFKIERFENQVLFKKNEEVFHAVTTDYSGELIGSASFCENGTKIENLHIGYSTYGNEYSNNTKGLLTGSKIRTLDTNKWETLTSYYDEERRIVHVTSFNEYLDTHETLSNRLDFVGTILEAKTTHKKSNGSLIITNDEFVFDKNLRLLYQTKQINNENKQLITRNNFNDLGQLIKKQVGGVIPKISTYTNENNVTVTDNLITKNGSNGWDGALTTSNSITGDGYLSYNVPFRNSYAMVGLADTVGNSSYSSIDYAINTTAHGIVRVYENGSNRGDKTTYVAGDEFTIERRDAKIYYAKNGEVFYVSEINDIGNTLLGDISIYTSEGKIKDLVLVDLEKELQEVDYTYNIRGWLKGINQNYQSNDLFSFLLTYNNIYDPNKALFDGNISSTSWRTRGQNTTIKSYVYDYDALNRIVKATDNTGRYNLEYVNYDLNGNIIKLERKGHLDEEASSFGTMDALDYKYDGNQLSFVDDTSASQYGFNDGNTVGNDFEYDANGNLIVDKNKKIESISYNHLNLPKQILFQDGSEISYVYDALGEKLEKEIRNNTSSTSQQTFYAGNYIYKDTTPESLIFFNTEEGYVEPKFNTTDPTLLESFHYTFQYKDHLGNIRLSYEDMNLDGSIDFSTEIKEENHYYPFGLKHKGYNGSIVGRDHNYGFNGIEESNDGLGLDMLEMDFRQYDYALGRWMVLDPVIHYNYSPYQAFDNNPIYFADPSGADSEGDGDDDFAWANLINPEELDAVTVIGTNRNKMPAYIRYGFEDWTDSSDIYGDLTLEEYNERYGTDYRYDSKYGSAWSQWYYDNYYKPQLNSIIKHMHDGTGFVAKIIFEVGTNFIPMGWVFKGGKWVYQGAKVFIRGRSVAYQGGKTLATKVAVKTGLNKKVMYPIIKKSIGADTNKLFAKLAKIANNARYAKGKQGSELLQKLAKKAGFELENGAKHIKVFDEGQLFTTIPYSAKGNNTNRAIIKAIMDRAGF</sequence>
<dbReference type="RefSeq" id="WP_007095674.1">
    <property type="nucleotide sequence ID" value="NZ_CP142125.1"/>
</dbReference>
<evidence type="ECO:0000313" key="4">
    <source>
        <dbReference type="Proteomes" id="UP000002945"/>
    </source>
</evidence>
<dbReference type="Proteomes" id="UP000002945">
    <property type="component" value="Unassembled WGS sequence"/>
</dbReference>
<feature type="domain" description="DUF6443" evidence="2">
    <location>
        <begin position="372"/>
        <end position="505"/>
    </location>
</feature>